<dbReference type="EMBL" id="PIOD01000005">
    <property type="protein sequence ID" value="RDW20503.1"/>
    <property type="molecule type" value="Genomic_DNA"/>
</dbReference>
<dbReference type="AlphaFoldDB" id="A0A3D8PWN1"/>
<evidence type="ECO:0000313" key="2">
    <source>
        <dbReference type="Proteomes" id="UP000256520"/>
    </source>
</evidence>
<keyword evidence="2" id="KW-1185">Reference proteome</keyword>
<proteinExistence type="predicted"/>
<dbReference type="Proteomes" id="UP000256520">
    <property type="component" value="Unassembled WGS sequence"/>
</dbReference>
<name>A0A3D8PWN1_9BACI</name>
<dbReference type="OrthoDB" id="2692029at2"/>
<protein>
    <recommendedName>
        <fullName evidence="3">YwdI family protein</fullName>
    </recommendedName>
</protein>
<reference evidence="2" key="1">
    <citation type="submission" date="2017-11" db="EMBL/GenBank/DDBJ databases">
        <authorList>
            <person name="Zhu W."/>
        </authorList>
    </citation>
    <scope>NUCLEOTIDE SEQUENCE [LARGE SCALE GENOMIC DNA]</scope>
    <source>
        <strain evidence="2">CAU 1051</strain>
    </source>
</reference>
<evidence type="ECO:0000313" key="1">
    <source>
        <dbReference type="EMBL" id="RDW20503.1"/>
    </source>
</evidence>
<sequence length="96" mass="10862">MAVENNTIIKKMINELNLAKENQHNQDTMVRHISNVKVLCDLFIEEESTPAVITRSKDSNEISEEELRAMIGNQGQIKKVVIDDEEEANGGSIFDF</sequence>
<dbReference type="RefSeq" id="WP_115748617.1">
    <property type="nucleotide sequence ID" value="NZ_PIOD01000005.1"/>
</dbReference>
<dbReference type="Pfam" id="PF17261">
    <property type="entry name" value="DUF5327"/>
    <property type="match status" value="1"/>
</dbReference>
<dbReference type="InterPro" id="IPR035218">
    <property type="entry name" value="DUF5327"/>
</dbReference>
<comment type="caution">
    <text evidence="1">The sequence shown here is derived from an EMBL/GenBank/DDBJ whole genome shotgun (WGS) entry which is preliminary data.</text>
</comment>
<evidence type="ECO:0008006" key="3">
    <source>
        <dbReference type="Google" id="ProtNLM"/>
    </source>
</evidence>
<accession>A0A3D8PWN1</accession>
<organism evidence="1 2">
    <name type="scientific">Oceanobacillus chungangensis</name>
    <dbReference type="NCBI Taxonomy" id="1229152"/>
    <lineage>
        <taxon>Bacteria</taxon>
        <taxon>Bacillati</taxon>
        <taxon>Bacillota</taxon>
        <taxon>Bacilli</taxon>
        <taxon>Bacillales</taxon>
        <taxon>Bacillaceae</taxon>
        <taxon>Oceanobacillus</taxon>
    </lineage>
</organism>
<gene>
    <name evidence="1" type="ORF">CWR45_04515</name>
</gene>